<name>A0A926HN98_9FIRM</name>
<gene>
    <name evidence="2" type="ORF">H8699_11060</name>
</gene>
<organism evidence="2 3">
    <name type="scientific">Luoshenia tenuis</name>
    <dbReference type="NCBI Taxonomy" id="2763654"/>
    <lineage>
        <taxon>Bacteria</taxon>
        <taxon>Bacillati</taxon>
        <taxon>Bacillota</taxon>
        <taxon>Clostridia</taxon>
        <taxon>Christensenellales</taxon>
        <taxon>Christensenellaceae</taxon>
        <taxon>Luoshenia</taxon>
    </lineage>
</organism>
<dbReference type="Gene3D" id="3.40.50.1000">
    <property type="entry name" value="HAD superfamily/HAD-like"/>
    <property type="match status" value="1"/>
</dbReference>
<dbReference type="PANTHER" id="PTHR43316">
    <property type="entry name" value="HYDROLASE, HALOACID DELAHOGENASE-RELATED"/>
    <property type="match status" value="1"/>
</dbReference>
<accession>A0A926HN98</accession>
<evidence type="ECO:0000313" key="3">
    <source>
        <dbReference type="Proteomes" id="UP000654279"/>
    </source>
</evidence>
<dbReference type="Pfam" id="PF00702">
    <property type="entry name" value="Hydrolase"/>
    <property type="match status" value="1"/>
</dbReference>
<keyword evidence="1 2" id="KW-0378">Hydrolase</keyword>
<proteinExistence type="predicted"/>
<dbReference type="PANTHER" id="PTHR43316:SF3">
    <property type="entry name" value="HALOACID DEHALOGENASE, TYPE II (AFU_ORTHOLOGUE AFUA_2G07750)-RELATED"/>
    <property type="match status" value="1"/>
</dbReference>
<dbReference type="GO" id="GO:0016787">
    <property type="term" value="F:hydrolase activity"/>
    <property type="evidence" value="ECO:0007669"/>
    <property type="project" value="UniProtKB-KW"/>
</dbReference>
<dbReference type="RefSeq" id="WP_249285743.1">
    <property type="nucleotide sequence ID" value="NZ_JACRSO010000005.1"/>
</dbReference>
<dbReference type="EMBL" id="JACRSO010000005">
    <property type="protein sequence ID" value="MBC8529968.1"/>
    <property type="molecule type" value="Genomic_DNA"/>
</dbReference>
<protein>
    <submittedName>
        <fullName evidence="2">HAD family hydrolase</fullName>
    </submittedName>
</protein>
<evidence type="ECO:0000313" key="2">
    <source>
        <dbReference type="EMBL" id="MBC8529968.1"/>
    </source>
</evidence>
<dbReference type="InterPro" id="IPR036412">
    <property type="entry name" value="HAD-like_sf"/>
</dbReference>
<keyword evidence="3" id="KW-1185">Reference proteome</keyword>
<dbReference type="InterPro" id="IPR023214">
    <property type="entry name" value="HAD_sf"/>
</dbReference>
<dbReference type="InterPro" id="IPR051540">
    <property type="entry name" value="S-2-haloacid_dehalogenase"/>
</dbReference>
<reference evidence="2" key="1">
    <citation type="submission" date="2020-08" db="EMBL/GenBank/DDBJ databases">
        <title>Genome public.</title>
        <authorList>
            <person name="Liu C."/>
            <person name="Sun Q."/>
        </authorList>
    </citation>
    <scope>NUCLEOTIDE SEQUENCE</scope>
    <source>
        <strain evidence="2">NSJ-44</strain>
    </source>
</reference>
<sequence length="238" mass="26247">MIKAFLFDLDGTLLPMEVDRFLKLYLGDLGQALAPHFPGEQLVEPVVKATYDMIAQPQDGMTNEQGFIAAFTRRTGREWAAYEGPLNDYYAGRFPKLGVHFPPHPMVAGIVKKLKDAGKTLVVATNPVFPDAALRARVCWTGLDPADFAFITTYENSHAAKPHAAYYEEIMAKLGLEPGQCCMVGNDIGEDMLAPMALGMHTFFLNEQPLGDWGEVTPCRGGGYAELDRFIDEVLEAE</sequence>
<comment type="caution">
    <text evidence="2">The sequence shown here is derived from an EMBL/GenBank/DDBJ whole genome shotgun (WGS) entry which is preliminary data.</text>
</comment>
<dbReference type="SFLD" id="SFLDS00003">
    <property type="entry name" value="Haloacid_Dehalogenase"/>
    <property type="match status" value="1"/>
</dbReference>
<evidence type="ECO:0000256" key="1">
    <source>
        <dbReference type="ARBA" id="ARBA00022801"/>
    </source>
</evidence>
<dbReference type="SFLD" id="SFLDG01129">
    <property type="entry name" value="C1.5:_HAD__Beta-PGM__Phosphata"/>
    <property type="match status" value="1"/>
</dbReference>
<dbReference type="SUPFAM" id="SSF56784">
    <property type="entry name" value="HAD-like"/>
    <property type="match status" value="1"/>
</dbReference>
<dbReference type="Proteomes" id="UP000654279">
    <property type="component" value="Unassembled WGS sequence"/>
</dbReference>
<dbReference type="AlphaFoldDB" id="A0A926HN98"/>